<proteinExistence type="predicted"/>
<gene>
    <name evidence="1" type="ORF">ET418_15520</name>
</gene>
<organism evidence="1 2">
    <name type="scientific">Oryzomonas rubra</name>
    <dbReference type="NCBI Taxonomy" id="2509454"/>
    <lineage>
        <taxon>Bacteria</taxon>
        <taxon>Pseudomonadati</taxon>
        <taxon>Thermodesulfobacteriota</taxon>
        <taxon>Desulfuromonadia</taxon>
        <taxon>Geobacterales</taxon>
        <taxon>Geobacteraceae</taxon>
        <taxon>Oryzomonas</taxon>
    </lineage>
</organism>
<dbReference type="RefSeq" id="WP_149309135.1">
    <property type="nucleotide sequence ID" value="NZ_SRSD01000010.1"/>
</dbReference>
<evidence type="ECO:0000313" key="2">
    <source>
        <dbReference type="Proteomes" id="UP000324298"/>
    </source>
</evidence>
<accession>A0A5A9X8H6</accession>
<reference evidence="1 2" key="1">
    <citation type="submission" date="2019-04" db="EMBL/GenBank/DDBJ databases">
        <title>Geobacter ruber sp. nov., ferric-reducing bacteria isolated from paddy soil.</title>
        <authorList>
            <person name="Xu Z."/>
            <person name="Masuda Y."/>
            <person name="Itoh H."/>
            <person name="Senoo K."/>
        </authorList>
    </citation>
    <scope>NUCLEOTIDE SEQUENCE [LARGE SCALE GENOMIC DNA]</scope>
    <source>
        <strain evidence="1 2">Red88</strain>
    </source>
</reference>
<dbReference type="EMBL" id="SRSD01000010">
    <property type="protein sequence ID" value="KAA0888788.1"/>
    <property type="molecule type" value="Genomic_DNA"/>
</dbReference>
<evidence type="ECO:0000313" key="1">
    <source>
        <dbReference type="EMBL" id="KAA0888788.1"/>
    </source>
</evidence>
<sequence>MKTIKQYWKEIAIGILIVVVCFISWRWTVAKAQVTTIQATQSRQNTISTVTAANGEVQQREAVEYPKLDKTIADNNSQRKQIKKQEAAIKVPIKEDMQNEIEKQTQGDSQRLADMFRADGYPCSVVTR</sequence>
<keyword evidence="2" id="KW-1185">Reference proteome</keyword>
<name>A0A5A9X8H6_9BACT</name>
<comment type="caution">
    <text evidence="1">The sequence shown here is derived from an EMBL/GenBank/DDBJ whole genome shotgun (WGS) entry which is preliminary data.</text>
</comment>
<protein>
    <submittedName>
        <fullName evidence="1">Uncharacterized protein</fullName>
    </submittedName>
</protein>
<dbReference type="Proteomes" id="UP000324298">
    <property type="component" value="Unassembled WGS sequence"/>
</dbReference>
<dbReference type="AlphaFoldDB" id="A0A5A9X8H6"/>